<evidence type="ECO:0000313" key="1">
    <source>
        <dbReference type="EMBL" id="VUD74354.1"/>
    </source>
</evidence>
<dbReference type="Proteomes" id="UP000410984">
    <property type="component" value="Unassembled WGS sequence"/>
</dbReference>
<gene>
    <name evidence="1" type="ORF">MET9862_04983</name>
</gene>
<reference evidence="1 2" key="1">
    <citation type="submission" date="2019-06" db="EMBL/GenBank/DDBJ databases">
        <authorList>
            <person name="Rodrigo-Torres L."/>
            <person name="Arahal R. D."/>
            <person name="Lucena T."/>
        </authorList>
    </citation>
    <scope>NUCLEOTIDE SEQUENCE [LARGE SCALE GENOMIC DNA]</scope>
    <source>
        <strain evidence="1 2">SB0023/3</strain>
    </source>
</reference>
<protein>
    <submittedName>
        <fullName evidence="1">Uncharacterized protein</fullName>
    </submittedName>
</protein>
<sequence length="162" mass="18028">MSHKPRALNLLVRLSSHTGAYYENQFIYPLKIRVAAALVVMLHALSVDAGITVDKIKSSAEVSNNETLDIRHYLIGEATLADKPLSLSRVPMNVAALELARLSDLAVTLNTRTLARSELRALEQRLTPTLRAVEQGYLRYVNLTSGERVHSRVIRRLVTAID</sequence>
<organism evidence="1 2">
    <name type="scientific">Methylobacterium symbioticum</name>
    <dbReference type="NCBI Taxonomy" id="2584084"/>
    <lineage>
        <taxon>Bacteria</taxon>
        <taxon>Pseudomonadati</taxon>
        <taxon>Pseudomonadota</taxon>
        <taxon>Alphaproteobacteria</taxon>
        <taxon>Hyphomicrobiales</taxon>
        <taxon>Methylobacteriaceae</taxon>
        <taxon>Methylobacterium</taxon>
    </lineage>
</organism>
<dbReference type="RefSeq" id="WP_244612894.1">
    <property type="nucleotide sequence ID" value="NZ_CABFPH010000118.1"/>
</dbReference>
<name>A0A509EL28_9HYPH</name>
<keyword evidence="2" id="KW-1185">Reference proteome</keyword>
<evidence type="ECO:0000313" key="2">
    <source>
        <dbReference type="Proteomes" id="UP000410984"/>
    </source>
</evidence>
<accession>A0A509EL28</accession>
<dbReference type="EMBL" id="CABFPH010000118">
    <property type="protein sequence ID" value="VUD74354.1"/>
    <property type="molecule type" value="Genomic_DNA"/>
</dbReference>
<dbReference type="AlphaFoldDB" id="A0A509EL28"/>
<proteinExistence type="predicted"/>